<dbReference type="InterPro" id="IPR017439">
    <property type="entry name" value="Amidohydrolase"/>
</dbReference>
<feature type="binding site" evidence="1">
    <location>
        <position position="380"/>
    </location>
    <ligand>
        <name>Mn(2+)</name>
        <dbReference type="ChEBI" id="CHEBI:29035"/>
        <label>2</label>
    </ligand>
</feature>
<evidence type="ECO:0000313" key="2">
    <source>
        <dbReference type="EMBL" id="SEP93996.1"/>
    </source>
</evidence>
<dbReference type="RefSeq" id="WP_091177957.1">
    <property type="nucleotide sequence ID" value="NZ_FOFA01000002.1"/>
</dbReference>
<evidence type="ECO:0000256" key="1">
    <source>
        <dbReference type="PIRSR" id="PIRSR005962-1"/>
    </source>
</evidence>
<proteinExistence type="predicted"/>
<evidence type="ECO:0000313" key="3">
    <source>
        <dbReference type="Proteomes" id="UP000198504"/>
    </source>
</evidence>
<feature type="binding site" evidence="1">
    <location>
        <position position="118"/>
    </location>
    <ligand>
        <name>Mn(2+)</name>
        <dbReference type="ChEBI" id="CHEBI:29035"/>
        <label>2</label>
    </ligand>
</feature>
<keyword evidence="2" id="KW-0378">Hydrolase</keyword>
<keyword evidence="1" id="KW-0464">Manganese</keyword>
<comment type="cofactor">
    <cofactor evidence="1">
        <name>Mn(2+)</name>
        <dbReference type="ChEBI" id="CHEBI:29035"/>
    </cofactor>
    <text evidence="1">The Mn(2+) ion enhances activity.</text>
</comment>
<dbReference type="STRING" id="1036181.SAMN05421756_1025"/>
<dbReference type="NCBIfam" id="TIGR01891">
    <property type="entry name" value="amidohydrolases"/>
    <property type="match status" value="1"/>
</dbReference>
<dbReference type="AlphaFoldDB" id="A0A1H9BYA4"/>
<sequence>MSEAVDDHLRRARIVAEVDAVHDRLVAIRRDIHAHPEVGNAEHRTTAKVVEVLESCGLVAKVLPIGTGAWCDVLPYGDPFDDAGAGMIGLRADLDALPIPDGSAVDFASRVPGVAHACGHDVHTTIVLGVGMVLARLREDGLLRRGVRLIFQPAEETSPGGAVDAIDGGVLTDLSEIYALHCDPRTDAGQIALKTGPVTSAVSQISVTLTGSGGHTSRPHLTQDVVAALGALVTQTPLVFSRRVDPRSGVSMMWGKITAGSAPNAIPSSGQALGTLRALTTSGWEQAKAMLPEVATQIVAPFGVDARVTINEGTPAAVNAQSGVDRLAAAGEAMLGPGGVTATEQSLGGEDFSWMLQQVPGAMARLGVRTPGSASWPDIHHPSFRVDEACIDVGLKVLADVASSLPGDVASGAPVLL</sequence>
<dbReference type="InterPro" id="IPR002933">
    <property type="entry name" value="Peptidase_M20"/>
</dbReference>
<dbReference type="PANTHER" id="PTHR11014">
    <property type="entry name" value="PEPTIDASE M20 FAMILY MEMBER"/>
    <property type="match status" value="1"/>
</dbReference>
<keyword evidence="3" id="KW-1185">Reference proteome</keyword>
<dbReference type="SUPFAM" id="SSF53187">
    <property type="entry name" value="Zn-dependent exopeptidases"/>
    <property type="match status" value="1"/>
</dbReference>
<organism evidence="2 3">
    <name type="scientific">Microlunatus flavus</name>
    <dbReference type="NCBI Taxonomy" id="1036181"/>
    <lineage>
        <taxon>Bacteria</taxon>
        <taxon>Bacillati</taxon>
        <taxon>Actinomycetota</taxon>
        <taxon>Actinomycetes</taxon>
        <taxon>Propionibacteriales</taxon>
        <taxon>Propionibacteriaceae</taxon>
        <taxon>Microlunatus</taxon>
    </lineage>
</organism>
<feature type="binding site" evidence="1">
    <location>
        <position position="156"/>
    </location>
    <ligand>
        <name>Mn(2+)</name>
        <dbReference type="ChEBI" id="CHEBI:29035"/>
        <label>2</label>
    </ligand>
</feature>
<protein>
    <submittedName>
        <fullName evidence="2">Amidohydrolase</fullName>
    </submittedName>
</protein>
<dbReference type="Pfam" id="PF01546">
    <property type="entry name" value="Peptidase_M20"/>
    <property type="match status" value="1"/>
</dbReference>
<reference evidence="3" key="1">
    <citation type="submission" date="2016-10" db="EMBL/GenBank/DDBJ databases">
        <authorList>
            <person name="Varghese N."/>
            <person name="Submissions S."/>
        </authorList>
    </citation>
    <scope>NUCLEOTIDE SEQUENCE [LARGE SCALE GENOMIC DNA]</scope>
    <source>
        <strain evidence="3">CGMCC 4.6856</strain>
    </source>
</reference>
<dbReference type="Gene3D" id="3.40.630.10">
    <property type="entry name" value="Zn peptidases"/>
    <property type="match status" value="1"/>
</dbReference>
<feature type="binding site" evidence="1">
    <location>
        <position position="181"/>
    </location>
    <ligand>
        <name>Mn(2+)</name>
        <dbReference type="ChEBI" id="CHEBI:29035"/>
        <label>2</label>
    </ligand>
</feature>
<accession>A0A1H9BYA4</accession>
<dbReference type="InterPro" id="IPR036264">
    <property type="entry name" value="Bact_exopeptidase_dim_dom"/>
</dbReference>
<dbReference type="PIRSF" id="PIRSF005962">
    <property type="entry name" value="Pept_M20D_amidohydro"/>
    <property type="match status" value="1"/>
</dbReference>
<gene>
    <name evidence="2" type="ORF">SAMN05421756_1025</name>
</gene>
<dbReference type="GO" id="GO:0046872">
    <property type="term" value="F:metal ion binding"/>
    <property type="evidence" value="ECO:0007669"/>
    <property type="project" value="UniProtKB-KW"/>
</dbReference>
<dbReference type="Proteomes" id="UP000198504">
    <property type="component" value="Unassembled WGS sequence"/>
</dbReference>
<dbReference type="SUPFAM" id="SSF55031">
    <property type="entry name" value="Bacterial exopeptidase dimerisation domain"/>
    <property type="match status" value="1"/>
</dbReference>
<name>A0A1H9BYA4_9ACTN</name>
<keyword evidence="1" id="KW-0479">Metal-binding</keyword>
<feature type="binding site" evidence="1">
    <location>
        <position position="120"/>
    </location>
    <ligand>
        <name>Mn(2+)</name>
        <dbReference type="ChEBI" id="CHEBI:29035"/>
        <label>2</label>
    </ligand>
</feature>
<dbReference type="GO" id="GO:0016787">
    <property type="term" value="F:hydrolase activity"/>
    <property type="evidence" value="ECO:0007669"/>
    <property type="project" value="UniProtKB-KW"/>
</dbReference>
<dbReference type="OrthoDB" id="9777385at2"/>
<dbReference type="EMBL" id="FOFA01000002">
    <property type="protein sequence ID" value="SEP93996.1"/>
    <property type="molecule type" value="Genomic_DNA"/>
</dbReference>
<dbReference type="Gene3D" id="3.30.70.360">
    <property type="match status" value="1"/>
</dbReference>
<dbReference type="PANTHER" id="PTHR11014:SF63">
    <property type="entry name" value="METALLOPEPTIDASE, PUTATIVE (AFU_ORTHOLOGUE AFUA_6G09600)-RELATED"/>
    <property type="match status" value="1"/>
</dbReference>